<evidence type="ECO:0000259" key="4">
    <source>
        <dbReference type="Pfam" id="PF13458"/>
    </source>
</evidence>
<evidence type="ECO:0000256" key="2">
    <source>
        <dbReference type="ARBA" id="ARBA00022729"/>
    </source>
</evidence>
<evidence type="ECO:0000256" key="1">
    <source>
        <dbReference type="ARBA" id="ARBA00022448"/>
    </source>
</evidence>
<dbReference type="PANTHER" id="PTHR30483:SF6">
    <property type="entry name" value="PERIPLASMIC BINDING PROTEIN OF ABC TRANSPORTER FOR NATURAL AMINO ACIDS"/>
    <property type="match status" value="1"/>
</dbReference>
<dbReference type="PANTHER" id="PTHR30483">
    <property type="entry name" value="LEUCINE-SPECIFIC-BINDING PROTEIN"/>
    <property type="match status" value="1"/>
</dbReference>
<sequence>MSKRSLARVGVAVLSLAVIMPSMAPAQAANEIKIGIITSSSGPLGSYGLAYNDGLAWGLNYYTGGKMSINGAKLVVTTKDDAADPASATASFKEMVGNGTKIIAGTASSGVALTLGPLAAQNKVLYISGPAKNDLVTSAANKYVFRSGNSSTQDLAPLGGVKPINGKKVILFVEDNAFGAGNIAAARALMGPKGALFEEVKVPTSTSDFTPFSKKAADANGTYIFIAWSNALTAGAMLTSLKVQGVFAKAKPITGLAGAATYNIYGTLFEGAGAIMTNSYFAGAGKSQAASDMAAWFTANKKTQDLFTSTGADAAKMIVQALKGNTAQNVDKMISNLEGYSWVGVKGLMTVSPSSHLLIQPMFLVGLNKTATGYVPVLQKTIAGVGK</sequence>
<keyword evidence="1" id="KW-0813">Transport</keyword>
<dbReference type="InterPro" id="IPR000709">
    <property type="entry name" value="Leu_Ile_Val-bd"/>
</dbReference>
<dbReference type="InterPro" id="IPR051010">
    <property type="entry name" value="BCAA_transport"/>
</dbReference>
<dbReference type="PRINTS" id="PR00337">
    <property type="entry name" value="LEUILEVALBP"/>
</dbReference>
<dbReference type="SUPFAM" id="SSF53822">
    <property type="entry name" value="Periplasmic binding protein-like I"/>
    <property type="match status" value="1"/>
</dbReference>
<evidence type="ECO:0000313" key="5">
    <source>
        <dbReference type="EMBL" id="CAB4583871.1"/>
    </source>
</evidence>
<gene>
    <name evidence="5" type="ORF">UFOPK1795_00088</name>
</gene>
<evidence type="ECO:0000256" key="3">
    <source>
        <dbReference type="ARBA" id="ARBA00022970"/>
    </source>
</evidence>
<name>A0A6J6F4Z9_9ZZZZ</name>
<dbReference type="AlphaFoldDB" id="A0A6J6F4Z9"/>
<dbReference type="InterPro" id="IPR028082">
    <property type="entry name" value="Peripla_BP_I"/>
</dbReference>
<keyword evidence="2" id="KW-0732">Signal</keyword>
<organism evidence="5">
    <name type="scientific">freshwater metagenome</name>
    <dbReference type="NCBI Taxonomy" id="449393"/>
    <lineage>
        <taxon>unclassified sequences</taxon>
        <taxon>metagenomes</taxon>
        <taxon>ecological metagenomes</taxon>
    </lineage>
</organism>
<dbReference type="InterPro" id="IPR028081">
    <property type="entry name" value="Leu-bd"/>
</dbReference>
<accession>A0A6J6F4Z9</accession>
<feature type="domain" description="Leucine-binding protein" evidence="4">
    <location>
        <begin position="31"/>
        <end position="369"/>
    </location>
</feature>
<dbReference type="Pfam" id="PF13458">
    <property type="entry name" value="Peripla_BP_6"/>
    <property type="match status" value="1"/>
</dbReference>
<proteinExistence type="predicted"/>
<reference evidence="5" key="1">
    <citation type="submission" date="2020-05" db="EMBL/GenBank/DDBJ databases">
        <authorList>
            <person name="Chiriac C."/>
            <person name="Salcher M."/>
            <person name="Ghai R."/>
            <person name="Kavagutti S V."/>
        </authorList>
    </citation>
    <scope>NUCLEOTIDE SEQUENCE</scope>
</reference>
<dbReference type="GO" id="GO:0006865">
    <property type="term" value="P:amino acid transport"/>
    <property type="evidence" value="ECO:0007669"/>
    <property type="project" value="UniProtKB-KW"/>
</dbReference>
<dbReference type="Gene3D" id="3.40.50.2300">
    <property type="match status" value="2"/>
</dbReference>
<protein>
    <submittedName>
        <fullName evidence="5">Unannotated protein</fullName>
    </submittedName>
</protein>
<dbReference type="EMBL" id="CAEZUG010000002">
    <property type="protein sequence ID" value="CAB4583871.1"/>
    <property type="molecule type" value="Genomic_DNA"/>
</dbReference>
<keyword evidence="3" id="KW-0029">Amino-acid transport</keyword>